<sequence length="30" mass="3301">NFSYIFDCRKVMKAIIASAAGSSQHTLEDP</sequence>
<dbReference type="AlphaFoldDB" id="X1TJ52"/>
<comment type="caution">
    <text evidence="1">The sequence shown here is derived from an EMBL/GenBank/DDBJ whole genome shotgun (WGS) entry which is preliminary data.</text>
</comment>
<protein>
    <submittedName>
        <fullName evidence="1">Uncharacterized protein</fullName>
    </submittedName>
</protein>
<proteinExistence type="predicted"/>
<dbReference type="EMBL" id="BARW01025137">
    <property type="protein sequence ID" value="GAJ05309.1"/>
    <property type="molecule type" value="Genomic_DNA"/>
</dbReference>
<evidence type="ECO:0000313" key="1">
    <source>
        <dbReference type="EMBL" id="GAJ05309.1"/>
    </source>
</evidence>
<accession>X1TJ52</accession>
<name>X1TJ52_9ZZZZ</name>
<reference evidence="1" key="1">
    <citation type="journal article" date="2014" name="Front. Microbiol.">
        <title>High frequency of phylogenetically diverse reductive dehalogenase-homologous genes in deep subseafloor sedimentary metagenomes.</title>
        <authorList>
            <person name="Kawai M."/>
            <person name="Futagami T."/>
            <person name="Toyoda A."/>
            <person name="Takaki Y."/>
            <person name="Nishi S."/>
            <person name="Hori S."/>
            <person name="Arai W."/>
            <person name="Tsubouchi T."/>
            <person name="Morono Y."/>
            <person name="Uchiyama I."/>
            <person name="Ito T."/>
            <person name="Fujiyama A."/>
            <person name="Inagaki F."/>
            <person name="Takami H."/>
        </authorList>
    </citation>
    <scope>NUCLEOTIDE SEQUENCE</scope>
    <source>
        <strain evidence="1">Expedition CK06-06</strain>
    </source>
</reference>
<feature type="non-terminal residue" evidence="1">
    <location>
        <position position="1"/>
    </location>
</feature>
<organism evidence="1">
    <name type="scientific">marine sediment metagenome</name>
    <dbReference type="NCBI Taxonomy" id="412755"/>
    <lineage>
        <taxon>unclassified sequences</taxon>
        <taxon>metagenomes</taxon>
        <taxon>ecological metagenomes</taxon>
    </lineage>
</organism>
<gene>
    <name evidence="1" type="ORF">S12H4_41277</name>
</gene>